<evidence type="ECO:0000259" key="3">
    <source>
        <dbReference type="Pfam" id="PF13449"/>
    </source>
</evidence>
<evidence type="ECO:0000313" key="4">
    <source>
        <dbReference type="EMBL" id="CAJ64148.1"/>
    </source>
</evidence>
<dbReference type="eggNOG" id="COG4222">
    <property type="taxonomic scope" value="Bacteria"/>
</dbReference>
<accession>Q0REG2</accession>
<dbReference type="HOGENOM" id="CLU_803892_0_0_11"/>
<dbReference type="PROSITE" id="PS51318">
    <property type="entry name" value="TAT"/>
    <property type="match status" value="1"/>
</dbReference>
<sequence>MTSIRRTVLAAAAAAALACSAAATASASTTTAASTTASTLTTAPGSRAAAGASAAPGGPRERVCPPGAVAVGFSDALDKASIGGVTVGGLSGLAADWRSGGYVAVQDHSGTDPARLFFFRDPRHPTPTGTLTLRRPDGIPYDAAGFDGEGVAVLPDGRFLVSSETEPSVRVFGRDGRQAGQLAVPARFAVAPAGEATANATLEGLSISPSGRFVYAAMEGTLAGDAPATEAAATDAAGPGQPGSGQPGSGQPGAGQPGSGQAPFRRILVYAADPGAADGFRLIRQLGYRVDPGNRIAEATAYGDGRLVVLEAAFTPNVGNTATLYAVTGADRAPDVGGIADLATAPAADIIVKQPVADLVRCPTLGAPSREPQLNPLLDNYEGLAVAAPPAGRGPATLTLISDDNLAATQITRVLTLAAPLP</sequence>
<feature type="domain" description="Phytase-like" evidence="3">
    <location>
        <begin position="86"/>
        <end position="405"/>
    </location>
</feature>
<feature type="compositionally biased region" description="Gly residues" evidence="1">
    <location>
        <begin position="240"/>
        <end position="258"/>
    </location>
</feature>
<name>Q0REG2_FRAAA</name>
<dbReference type="InterPro" id="IPR006311">
    <property type="entry name" value="TAT_signal"/>
</dbReference>
<feature type="compositionally biased region" description="Low complexity" evidence="1">
    <location>
        <begin position="228"/>
        <end position="239"/>
    </location>
</feature>
<proteinExistence type="predicted"/>
<reference evidence="4 5" key="1">
    <citation type="journal article" date="2007" name="Genome Res.">
        <title>Genome characteristics of facultatively symbiotic Frankia sp. strains reflect host range and host plant biogeography.</title>
        <authorList>
            <person name="Normand P."/>
            <person name="Lapierre P."/>
            <person name="Tisa L.S."/>
            <person name="Gogarten J.P."/>
            <person name="Alloisio N."/>
            <person name="Bagnarol E."/>
            <person name="Bassi C.A."/>
            <person name="Berry A.M."/>
            <person name="Bickhart D.M."/>
            <person name="Choisne N."/>
            <person name="Couloux A."/>
            <person name="Cournoyer B."/>
            <person name="Cruveiller S."/>
            <person name="Daubin V."/>
            <person name="Demange N."/>
            <person name="Francino M.P."/>
            <person name="Goltsman E."/>
            <person name="Huang Y."/>
            <person name="Kopp O.R."/>
            <person name="Labarre L."/>
            <person name="Lapidus A."/>
            <person name="Lavire C."/>
            <person name="Marechal J."/>
            <person name="Martinez M."/>
            <person name="Mastronunzio J.E."/>
            <person name="Mullin B.C."/>
            <person name="Niemann J."/>
            <person name="Pujic P."/>
            <person name="Rawnsley T."/>
            <person name="Rouy Z."/>
            <person name="Schenowitz C."/>
            <person name="Sellstedt A."/>
            <person name="Tavares F."/>
            <person name="Tomkins J.P."/>
            <person name="Vallenet D."/>
            <person name="Valverde C."/>
            <person name="Wall L.G."/>
            <person name="Wang Y."/>
            <person name="Medigue C."/>
            <person name="Benson D.R."/>
        </authorList>
    </citation>
    <scope>NUCLEOTIDE SEQUENCE [LARGE SCALE GENOMIC DNA]</scope>
    <source>
        <strain evidence="5">DSM 45986 / CECT 9034 / ACN14a</strain>
    </source>
</reference>
<keyword evidence="5" id="KW-1185">Reference proteome</keyword>
<gene>
    <name evidence="4" type="ordered locus">FRAAL5515</name>
</gene>
<dbReference type="InterPro" id="IPR015943">
    <property type="entry name" value="WD40/YVTN_repeat-like_dom_sf"/>
</dbReference>
<feature type="region of interest" description="Disordered" evidence="1">
    <location>
        <begin position="228"/>
        <end position="260"/>
    </location>
</feature>
<dbReference type="InterPro" id="IPR027372">
    <property type="entry name" value="Phytase-like_dom"/>
</dbReference>
<dbReference type="AlphaFoldDB" id="Q0REG2"/>
<protein>
    <submittedName>
        <fullName evidence="4">Lipoprotein</fullName>
    </submittedName>
</protein>
<dbReference type="Pfam" id="PF13449">
    <property type="entry name" value="Phytase-like"/>
    <property type="match status" value="1"/>
</dbReference>
<dbReference type="PROSITE" id="PS51257">
    <property type="entry name" value="PROKAR_LIPOPROTEIN"/>
    <property type="match status" value="1"/>
</dbReference>
<dbReference type="STRING" id="326424.FRAAL5515"/>
<keyword evidence="4" id="KW-0449">Lipoprotein</keyword>
<dbReference type="RefSeq" id="WP_011606599.1">
    <property type="nucleotide sequence ID" value="NC_008278.1"/>
</dbReference>
<evidence type="ECO:0000313" key="5">
    <source>
        <dbReference type="Proteomes" id="UP000000657"/>
    </source>
</evidence>
<feature type="chain" id="PRO_5004176005" evidence="2">
    <location>
        <begin position="28"/>
        <end position="422"/>
    </location>
</feature>
<dbReference type="KEGG" id="fal:FRAAL5515"/>
<keyword evidence="2" id="KW-0732">Signal</keyword>
<evidence type="ECO:0000256" key="1">
    <source>
        <dbReference type="SAM" id="MobiDB-lite"/>
    </source>
</evidence>
<evidence type="ECO:0000256" key="2">
    <source>
        <dbReference type="SAM" id="SignalP"/>
    </source>
</evidence>
<feature type="signal peptide" evidence="2">
    <location>
        <begin position="1"/>
        <end position="27"/>
    </location>
</feature>
<dbReference type="EMBL" id="CT573213">
    <property type="protein sequence ID" value="CAJ64148.1"/>
    <property type="molecule type" value="Genomic_DNA"/>
</dbReference>
<feature type="compositionally biased region" description="Low complexity" evidence="1">
    <location>
        <begin position="31"/>
        <end position="58"/>
    </location>
</feature>
<feature type="region of interest" description="Disordered" evidence="1">
    <location>
        <begin position="31"/>
        <end position="61"/>
    </location>
</feature>
<dbReference type="SUPFAM" id="SSF50956">
    <property type="entry name" value="Thermostable phytase (3-phytase)"/>
    <property type="match status" value="1"/>
</dbReference>
<dbReference type="Proteomes" id="UP000000657">
    <property type="component" value="Chromosome"/>
</dbReference>
<dbReference type="OrthoDB" id="9758957at2"/>
<dbReference type="Gene3D" id="2.130.10.10">
    <property type="entry name" value="YVTN repeat-like/Quinoprotein amine dehydrogenase"/>
    <property type="match status" value="1"/>
</dbReference>
<organism evidence="4 5">
    <name type="scientific">Frankia alni (strain DSM 45986 / CECT 9034 / ACN14a)</name>
    <dbReference type="NCBI Taxonomy" id="326424"/>
    <lineage>
        <taxon>Bacteria</taxon>
        <taxon>Bacillati</taxon>
        <taxon>Actinomycetota</taxon>
        <taxon>Actinomycetes</taxon>
        <taxon>Frankiales</taxon>
        <taxon>Frankiaceae</taxon>
        <taxon>Frankia</taxon>
    </lineage>
</organism>